<comment type="caution">
    <text evidence="2">The sequence shown here is derived from an EMBL/GenBank/DDBJ whole genome shotgun (WGS) entry which is preliminary data.</text>
</comment>
<dbReference type="AlphaFoldDB" id="A0A8J5NE58"/>
<feature type="chain" id="PRO_5035288800" evidence="1">
    <location>
        <begin position="16"/>
        <end position="110"/>
    </location>
</feature>
<dbReference type="EMBL" id="JAELUR010000037">
    <property type="protein sequence ID" value="KAG7403899.1"/>
    <property type="molecule type" value="Genomic_DNA"/>
</dbReference>
<name>A0A8J5NE58_FUSOX</name>
<dbReference type="Proteomes" id="UP000693942">
    <property type="component" value="Unassembled WGS sequence"/>
</dbReference>
<sequence length="110" mass="12395">MRLIALMPFLLPVMARMHKQCICNVYDGKSWKGDWQLTFNACTNNYPKTTEYDGGAARCIAMPHVRLDGDRWHDNCKDLAKGGYYPVVNGAIDTTKPRIFAKDGGSTCYD</sequence>
<evidence type="ECO:0000313" key="2">
    <source>
        <dbReference type="EMBL" id="KAG7403899.1"/>
    </source>
</evidence>
<organism evidence="2 3">
    <name type="scientific">Fusarium oxysporum f. sp. raphani</name>
    <dbReference type="NCBI Taxonomy" id="96318"/>
    <lineage>
        <taxon>Eukaryota</taxon>
        <taxon>Fungi</taxon>
        <taxon>Dikarya</taxon>
        <taxon>Ascomycota</taxon>
        <taxon>Pezizomycotina</taxon>
        <taxon>Sordariomycetes</taxon>
        <taxon>Hypocreomycetidae</taxon>
        <taxon>Hypocreales</taxon>
        <taxon>Nectriaceae</taxon>
        <taxon>Fusarium</taxon>
        <taxon>Fusarium oxysporum species complex</taxon>
    </lineage>
</organism>
<evidence type="ECO:0000256" key="1">
    <source>
        <dbReference type="SAM" id="SignalP"/>
    </source>
</evidence>
<gene>
    <name evidence="2" type="ORF">Forpi1262_v018679</name>
</gene>
<accession>A0A8J5NE58</accession>
<protein>
    <submittedName>
        <fullName evidence="2">Uncharacterized protein</fullName>
    </submittedName>
</protein>
<reference evidence="2" key="1">
    <citation type="submission" date="2021-04" db="EMBL/GenBank/DDBJ databases">
        <title>First draft genome resource for Brassicaceae pathogens Fusarium oxysporum f. sp. raphani and Fusarium oxysporum f. sp. rapae.</title>
        <authorList>
            <person name="Asai S."/>
        </authorList>
    </citation>
    <scope>NUCLEOTIDE SEQUENCE</scope>
    <source>
        <strain evidence="2">Tf1262</strain>
    </source>
</reference>
<proteinExistence type="predicted"/>
<feature type="signal peptide" evidence="1">
    <location>
        <begin position="1"/>
        <end position="15"/>
    </location>
</feature>
<keyword evidence="1" id="KW-0732">Signal</keyword>
<evidence type="ECO:0000313" key="3">
    <source>
        <dbReference type="Proteomes" id="UP000693942"/>
    </source>
</evidence>